<evidence type="ECO:0000313" key="1">
    <source>
        <dbReference type="EMBL" id="VTZ60459.1"/>
    </source>
</evidence>
<name>A0A508WUJ5_9HYPH</name>
<proteinExistence type="predicted"/>
<gene>
    <name evidence="1" type="ORF">EMEDMD4_160040</name>
</gene>
<dbReference type="RefSeq" id="WP_234837882.1">
    <property type="nucleotide sequence ID" value="NZ_CABFNB010000068.1"/>
</dbReference>
<reference evidence="1" key="1">
    <citation type="submission" date="2019-06" db="EMBL/GenBank/DDBJ databases">
        <authorList>
            <person name="Le Quere A."/>
            <person name="Colella S."/>
        </authorList>
    </citation>
    <scope>NUCLEOTIDE SEQUENCE</scope>
    <source>
        <strain evidence="1">EmedicaeMD41</strain>
    </source>
</reference>
<sequence length="85" mass="9330">MKEIVNVTAVTMPDGQRYELLPDAVARYRHAFGGAGIWGVLIMPDGSSFVCREADGGAMDAERLDHRQTIAKLIEMYGLNAFRGT</sequence>
<organism evidence="1">
    <name type="scientific">Sinorhizobium medicae</name>
    <dbReference type="NCBI Taxonomy" id="110321"/>
    <lineage>
        <taxon>Bacteria</taxon>
        <taxon>Pseudomonadati</taxon>
        <taxon>Pseudomonadota</taxon>
        <taxon>Alphaproteobacteria</taxon>
        <taxon>Hyphomicrobiales</taxon>
        <taxon>Rhizobiaceae</taxon>
        <taxon>Sinorhizobium/Ensifer group</taxon>
        <taxon>Sinorhizobium</taxon>
    </lineage>
</organism>
<dbReference type="Proteomes" id="UP000507954">
    <property type="component" value="Unassembled WGS sequence"/>
</dbReference>
<protein>
    <submittedName>
        <fullName evidence="1">Uncharacterized protein</fullName>
    </submittedName>
</protein>
<dbReference type="EMBL" id="CABFNB010000068">
    <property type="protein sequence ID" value="VTZ60459.1"/>
    <property type="molecule type" value="Genomic_DNA"/>
</dbReference>
<dbReference type="AlphaFoldDB" id="A0A508WUJ5"/>
<accession>A0A508WUJ5</accession>